<dbReference type="AlphaFoldDB" id="A0A1G2KP36"/>
<name>A0A1G2KP36_9BACT</name>
<evidence type="ECO:0000256" key="1">
    <source>
        <dbReference type="SAM" id="Phobius"/>
    </source>
</evidence>
<evidence type="ECO:0000313" key="3">
    <source>
        <dbReference type="Proteomes" id="UP000179023"/>
    </source>
</evidence>
<protein>
    <submittedName>
        <fullName evidence="2">Uncharacterized protein</fullName>
    </submittedName>
</protein>
<organism evidence="2 3">
    <name type="scientific">Candidatus Sungbacteria bacterium RIFCSPHIGHO2_02_FULL_47_11</name>
    <dbReference type="NCBI Taxonomy" id="1802270"/>
    <lineage>
        <taxon>Bacteria</taxon>
        <taxon>Candidatus Sungiibacteriota</taxon>
    </lineage>
</organism>
<gene>
    <name evidence="2" type="ORF">A3C07_01045</name>
</gene>
<keyword evidence="1" id="KW-1133">Transmembrane helix</keyword>
<dbReference type="Proteomes" id="UP000179023">
    <property type="component" value="Unassembled WGS sequence"/>
</dbReference>
<proteinExistence type="predicted"/>
<sequence>MKDNFFMIFVIGIVLFGSTVFLAMKFLDENRRIVPYEEVTKTAKDAAKPSEIKQTVLGVHYTGEKFVPSQKTLSQNDAGEGCFLTIVNESEEKLAIRLGPHNPEGDDPGFPYSPIPPGESLTLDPRYRIERISLHNHLKPGPEVVIHLDPSCTLK</sequence>
<keyword evidence="1" id="KW-0812">Transmembrane</keyword>
<reference evidence="2 3" key="1">
    <citation type="journal article" date="2016" name="Nat. Commun.">
        <title>Thousands of microbial genomes shed light on interconnected biogeochemical processes in an aquifer system.</title>
        <authorList>
            <person name="Anantharaman K."/>
            <person name="Brown C.T."/>
            <person name="Hug L.A."/>
            <person name="Sharon I."/>
            <person name="Castelle C.J."/>
            <person name="Probst A.J."/>
            <person name="Thomas B.C."/>
            <person name="Singh A."/>
            <person name="Wilkins M.J."/>
            <person name="Karaoz U."/>
            <person name="Brodie E.L."/>
            <person name="Williams K.H."/>
            <person name="Hubbard S.S."/>
            <person name="Banfield J.F."/>
        </authorList>
    </citation>
    <scope>NUCLEOTIDE SEQUENCE [LARGE SCALE GENOMIC DNA]</scope>
</reference>
<evidence type="ECO:0000313" key="2">
    <source>
        <dbReference type="EMBL" id="OHA00422.1"/>
    </source>
</evidence>
<keyword evidence="1" id="KW-0472">Membrane</keyword>
<feature type="transmembrane region" description="Helical" evidence="1">
    <location>
        <begin position="6"/>
        <end position="27"/>
    </location>
</feature>
<accession>A0A1G2KP36</accession>
<dbReference type="STRING" id="1802270.A3C07_01045"/>
<comment type="caution">
    <text evidence="2">The sequence shown here is derived from an EMBL/GenBank/DDBJ whole genome shotgun (WGS) entry which is preliminary data.</text>
</comment>
<dbReference type="EMBL" id="MHQI01000016">
    <property type="protein sequence ID" value="OHA00422.1"/>
    <property type="molecule type" value="Genomic_DNA"/>
</dbReference>